<dbReference type="CDD" id="cd02440">
    <property type="entry name" value="AdoMet_MTases"/>
    <property type="match status" value="1"/>
</dbReference>
<reference evidence="2 3" key="1">
    <citation type="submission" date="2024-01" db="EMBL/GenBank/DDBJ databases">
        <title>Complete genome of Cladobotryum mycophilum ATHUM6906.</title>
        <authorList>
            <person name="Christinaki A.C."/>
            <person name="Myridakis A.I."/>
            <person name="Kouvelis V.N."/>
        </authorList>
    </citation>
    <scope>NUCLEOTIDE SEQUENCE [LARGE SCALE GENOMIC DNA]</scope>
    <source>
        <strain evidence="2 3">ATHUM6906</strain>
    </source>
</reference>
<comment type="caution">
    <text evidence="2">The sequence shown here is derived from an EMBL/GenBank/DDBJ whole genome shotgun (WGS) entry which is preliminary data.</text>
</comment>
<dbReference type="InterPro" id="IPR029063">
    <property type="entry name" value="SAM-dependent_MTases_sf"/>
</dbReference>
<organism evidence="2 3">
    <name type="scientific">Cladobotryum mycophilum</name>
    <dbReference type="NCBI Taxonomy" id="491253"/>
    <lineage>
        <taxon>Eukaryota</taxon>
        <taxon>Fungi</taxon>
        <taxon>Dikarya</taxon>
        <taxon>Ascomycota</taxon>
        <taxon>Pezizomycotina</taxon>
        <taxon>Sordariomycetes</taxon>
        <taxon>Hypocreomycetidae</taxon>
        <taxon>Hypocreales</taxon>
        <taxon>Hypocreaceae</taxon>
        <taxon>Cladobotryum</taxon>
    </lineage>
</organism>
<dbReference type="Gene3D" id="3.40.50.150">
    <property type="entry name" value="Vaccinia Virus protein VP39"/>
    <property type="match status" value="1"/>
</dbReference>
<dbReference type="InterPro" id="IPR050320">
    <property type="entry name" value="N5-glutamine_MTase"/>
</dbReference>
<name>A0ABR0SNQ4_9HYPO</name>
<protein>
    <submittedName>
        <fullName evidence="2">Release factor glutamine methyltransferase-like protein</fullName>
    </submittedName>
</protein>
<dbReference type="Pfam" id="PF05175">
    <property type="entry name" value="MTS"/>
    <property type="match status" value="1"/>
</dbReference>
<dbReference type="PANTHER" id="PTHR18895">
    <property type="entry name" value="HEMK METHYLTRANSFERASE"/>
    <property type="match status" value="1"/>
</dbReference>
<accession>A0ABR0SNQ4</accession>
<feature type="domain" description="Methyltransferase small" evidence="1">
    <location>
        <begin position="135"/>
        <end position="248"/>
    </location>
</feature>
<dbReference type="PROSITE" id="PS00092">
    <property type="entry name" value="N6_MTASE"/>
    <property type="match status" value="1"/>
</dbReference>
<dbReference type="SUPFAM" id="SSF53335">
    <property type="entry name" value="S-adenosyl-L-methionine-dependent methyltransferases"/>
    <property type="match status" value="1"/>
</dbReference>
<proteinExistence type="predicted"/>
<dbReference type="InterPro" id="IPR007848">
    <property type="entry name" value="Small_mtfrase_dom"/>
</dbReference>
<dbReference type="InterPro" id="IPR002052">
    <property type="entry name" value="DNA_methylase_N6_adenine_CS"/>
</dbReference>
<gene>
    <name evidence="2" type="ORF">PT974_06825</name>
</gene>
<sequence length="384" mass="42597">MAVDHLEFVRHARLIIGTNAATDFLSSLWIHAVLTGEAQLNQQPNYVSIKTPCHEFSHGFSVEPENTRFTRLHCFLLAGTSDPLSMSYTGLKSTSITPCEVTSTISSCGYADSEDAVFRCKTEAYTCHLVDLLKGENLLDLTIRDHEKGLNIVDFCTGTGCIPLLLFSSLRRSISQLNVVGVDVSSDAIKLARENITHNVESGSIPQSSSGQSLEIIKGDIFQDTDIQKLSGRPWDVMVSNPPYISRRVWNYGLGQLGHSVRKYEPSLALVPGNHLPAPAGWRHADVFYSRLLDIAHQLKPRIILLEIGDEEQARHVIGGFFRHKLSAVSRVEVWRDWPDLTPNDGEEEPLKIDQVDGQTCKVPVKGSGQIRSILIKTQAKESE</sequence>
<dbReference type="Proteomes" id="UP001338125">
    <property type="component" value="Unassembled WGS sequence"/>
</dbReference>
<evidence type="ECO:0000259" key="1">
    <source>
        <dbReference type="Pfam" id="PF05175"/>
    </source>
</evidence>
<evidence type="ECO:0000313" key="2">
    <source>
        <dbReference type="EMBL" id="KAK5993395.1"/>
    </source>
</evidence>
<evidence type="ECO:0000313" key="3">
    <source>
        <dbReference type="Proteomes" id="UP001338125"/>
    </source>
</evidence>
<dbReference type="PANTHER" id="PTHR18895:SF74">
    <property type="entry name" value="MTRF1L RELEASE FACTOR GLUTAMINE METHYLTRANSFERASE"/>
    <property type="match status" value="1"/>
</dbReference>
<keyword evidence="3" id="KW-1185">Reference proteome</keyword>
<dbReference type="EMBL" id="JAVFKD010000012">
    <property type="protein sequence ID" value="KAK5993395.1"/>
    <property type="molecule type" value="Genomic_DNA"/>
</dbReference>